<name>A0A1J1IHN9_9DIPT</name>
<dbReference type="EMBL" id="CVRI01000052">
    <property type="protein sequence ID" value="CRK99720.1"/>
    <property type="molecule type" value="Genomic_DNA"/>
</dbReference>
<sequence length="74" mass="8752">MFFFCLLTTQLTTFFSAHLTQLSSFLVLCLLDQLTCLDICRLSSWLTWIYTEFQFEITTLSFLKKQLCSFIAYL</sequence>
<proteinExistence type="predicted"/>
<dbReference type="Proteomes" id="UP000183832">
    <property type="component" value="Unassembled WGS sequence"/>
</dbReference>
<evidence type="ECO:0000313" key="1">
    <source>
        <dbReference type="EMBL" id="CRK99720.1"/>
    </source>
</evidence>
<organism evidence="1 2">
    <name type="scientific">Clunio marinus</name>
    <dbReference type="NCBI Taxonomy" id="568069"/>
    <lineage>
        <taxon>Eukaryota</taxon>
        <taxon>Metazoa</taxon>
        <taxon>Ecdysozoa</taxon>
        <taxon>Arthropoda</taxon>
        <taxon>Hexapoda</taxon>
        <taxon>Insecta</taxon>
        <taxon>Pterygota</taxon>
        <taxon>Neoptera</taxon>
        <taxon>Endopterygota</taxon>
        <taxon>Diptera</taxon>
        <taxon>Nematocera</taxon>
        <taxon>Chironomoidea</taxon>
        <taxon>Chironomidae</taxon>
        <taxon>Clunio</taxon>
    </lineage>
</organism>
<keyword evidence="2" id="KW-1185">Reference proteome</keyword>
<protein>
    <submittedName>
        <fullName evidence="1">CLUMA_CG013033, isoform A</fullName>
    </submittedName>
</protein>
<reference evidence="1 2" key="1">
    <citation type="submission" date="2015-04" db="EMBL/GenBank/DDBJ databases">
        <authorList>
            <person name="Syromyatnikov M.Y."/>
            <person name="Popov V.N."/>
        </authorList>
    </citation>
    <scope>NUCLEOTIDE SEQUENCE [LARGE SCALE GENOMIC DNA]</scope>
</reference>
<evidence type="ECO:0000313" key="2">
    <source>
        <dbReference type="Proteomes" id="UP000183832"/>
    </source>
</evidence>
<dbReference type="AlphaFoldDB" id="A0A1J1IHN9"/>
<accession>A0A1J1IHN9</accession>
<gene>
    <name evidence="1" type="ORF">CLUMA_CG013033</name>
</gene>